<proteinExistence type="predicted"/>
<dbReference type="InterPro" id="IPR022198">
    <property type="entry name" value="DUF3723"/>
</dbReference>
<gene>
    <name evidence="2" type="ORF">KXV57_002562</name>
</gene>
<evidence type="ECO:0000313" key="2">
    <source>
        <dbReference type="EMBL" id="KAH1894044.1"/>
    </source>
</evidence>
<comment type="caution">
    <text evidence="2">The sequence shown here is derived from an EMBL/GenBank/DDBJ whole genome shotgun (WGS) entry which is preliminary data.</text>
</comment>
<sequence>MPHLQFTQVETRLASERHLKYQGTAKVGLDEITFHPTSTTKVDEAKLDRLRRIFRKEGCRRLDVRNHATAVVSKTHLDKTLGDAHVSASALLTNPPSSFPTLRFGVGQLQCLHGQHRIRIGRELLPPGDRWWSVDIYLEDISDELRTSLLEDEHNARFRKRWLSRLSANKEKQLKALLAHDEFRDAFDELLAVPGLWGGLRIGSLGKLIAAKYDEEIVSYLNFIREFWFSIVDGVPAALMRINQRTVEKLQLHAPGVSQEDSRTVQGLVLSGQIFSGFSAPEREAIWGKLRSFDRLVPSLYTFFEDLKYFTACAECIQRLLVTNKNHPTVYTTMGHMFQSTDLDGDQCLVQVSESRFRRVTGTWDERLDLSYRVLWLFAMRHYPQMAKDTRRDGLLAKAPSEKADEAVIYEMAALARKLGFRSTQISRLLSRSPDRQIAHAALLKARKPERYWYDPERLERLIDRISACFSEAIAGEMAPAPELIADPVLLSSSQCGLPQRRVHQQDLPFLFLDRLDVNAGWGGEQISSLFVRRCVYLAFFGASPGRLGQSQEFIPEAASPLFNAIDSHIDEQGPEAAELGQLQRDAIDRAAEIKQLHKNAEITATEQQRLARELEFAQEATRMGAVERERLQEEAESMSKKQAATIEQLQAQLKEQAVAYERLKDITERQEQQQEDSQSAATAGQKRIQEMERQLQEETIRATEQHNLWQQAKAGVSKRDLEIKNLKDQLEGEKTAHALS</sequence>
<accession>A0A9P8SNQ8</accession>
<name>A0A9P8SNQ8_ASPFM</name>
<reference evidence="2" key="1">
    <citation type="submission" date="2021-08" db="EMBL/GenBank/DDBJ databases">
        <title>Global Aspergillus fumigatus from environmental and clinical sources.</title>
        <authorList>
            <person name="Barber A."/>
            <person name="Sae-Ong T."/>
        </authorList>
    </citation>
    <scope>NUCLEOTIDE SEQUENCE</scope>
    <source>
        <strain evidence="2">NRZ-2016-071</strain>
    </source>
</reference>
<organism evidence="2 3">
    <name type="scientific">Aspergillus fumigatus</name>
    <name type="common">Neosartorya fumigata</name>
    <dbReference type="NCBI Taxonomy" id="746128"/>
    <lineage>
        <taxon>Eukaryota</taxon>
        <taxon>Fungi</taxon>
        <taxon>Dikarya</taxon>
        <taxon>Ascomycota</taxon>
        <taxon>Pezizomycotina</taxon>
        <taxon>Eurotiomycetes</taxon>
        <taxon>Eurotiomycetidae</taxon>
        <taxon>Eurotiales</taxon>
        <taxon>Aspergillaceae</taxon>
        <taxon>Aspergillus</taxon>
        <taxon>Aspergillus subgen. Fumigati</taxon>
    </lineage>
</organism>
<dbReference type="Pfam" id="PF12520">
    <property type="entry name" value="DUF3723"/>
    <property type="match status" value="1"/>
</dbReference>
<protein>
    <submittedName>
        <fullName evidence="2">Uncharacterized protein</fullName>
    </submittedName>
</protein>
<evidence type="ECO:0000313" key="3">
    <source>
        <dbReference type="Proteomes" id="UP000813423"/>
    </source>
</evidence>
<dbReference type="Proteomes" id="UP000813423">
    <property type="component" value="Unassembled WGS sequence"/>
</dbReference>
<evidence type="ECO:0000256" key="1">
    <source>
        <dbReference type="SAM" id="MobiDB-lite"/>
    </source>
</evidence>
<dbReference type="EMBL" id="JAIBSC010000165">
    <property type="protein sequence ID" value="KAH1894044.1"/>
    <property type="molecule type" value="Genomic_DNA"/>
</dbReference>
<dbReference type="AlphaFoldDB" id="A0A9P8SNQ8"/>
<feature type="compositionally biased region" description="Basic and acidic residues" evidence="1">
    <location>
        <begin position="688"/>
        <end position="705"/>
    </location>
</feature>
<feature type="region of interest" description="Disordered" evidence="1">
    <location>
        <begin position="668"/>
        <end position="707"/>
    </location>
</feature>